<reference evidence="1" key="1">
    <citation type="submission" date="2018-04" db="EMBL/GenBank/DDBJ databases">
        <title>Whole genome sequencing of Hypsizygus marmoreus.</title>
        <authorList>
            <person name="Choi I.-G."/>
            <person name="Min B."/>
            <person name="Kim J.-G."/>
            <person name="Kim S."/>
            <person name="Oh Y.-L."/>
            <person name="Kong W.-S."/>
            <person name="Park H."/>
            <person name="Jeong J."/>
            <person name="Song E.-S."/>
        </authorList>
    </citation>
    <scope>NUCLEOTIDE SEQUENCE [LARGE SCALE GENOMIC DNA]</scope>
    <source>
        <strain evidence="1">51987-8</strain>
    </source>
</reference>
<evidence type="ECO:0008006" key="3">
    <source>
        <dbReference type="Google" id="ProtNLM"/>
    </source>
</evidence>
<proteinExistence type="predicted"/>
<dbReference type="EMBL" id="LUEZ02000087">
    <property type="protein sequence ID" value="RDB18811.1"/>
    <property type="molecule type" value="Genomic_DNA"/>
</dbReference>
<dbReference type="Proteomes" id="UP000076154">
    <property type="component" value="Unassembled WGS sequence"/>
</dbReference>
<gene>
    <name evidence="1" type="ORF">Hypma_014521</name>
</gene>
<comment type="caution">
    <text evidence="1">The sequence shown here is derived from an EMBL/GenBank/DDBJ whole genome shotgun (WGS) entry which is preliminary data.</text>
</comment>
<dbReference type="SUPFAM" id="SSF51735">
    <property type="entry name" value="NAD(P)-binding Rossmann-fold domains"/>
    <property type="match status" value="1"/>
</dbReference>
<name>A0A369J9T4_HYPMA</name>
<dbReference type="PANTHER" id="PTHR15020:SF50">
    <property type="entry name" value="UPF0659 PROTEIN YMR090W"/>
    <property type="match status" value="1"/>
</dbReference>
<dbReference type="Gene3D" id="3.40.50.720">
    <property type="entry name" value="NAD(P)-binding Rossmann-like Domain"/>
    <property type="match status" value="1"/>
</dbReference>
<organism evidence="1 2">
    <name type="scientific">Hypsizygus marmoreus</name>
    <name type="common">White beech mushroom</name>
    <name type="synonym">Agaricus marmoreus</name>
    <dbReference type="NCBI Taxonomy" id="39966"/>
    <lineage>
        <taxon>Eukaryota</taxon>
        <taxon>Fungi</taxon>
        <taxon>Dikarya</taxon>
        <taxon>Basidiomycota</taxon>
        <taxon>Agaricomycotina</taxon>
        <taxon>Agaricomycetes</taxon>
        <taxon>Agaricomycetidae</taxon>
        <taxon>Agaricales</taxon>
        <taxon>Tricholomatineae</taxon>
        <taxon>Lyophyllaceae</taxon>
        <taxon>Hypsizygus</taxon>
    </lineage>
</organism>
<dbReference type="OrthoDB" id="63935at2759"/>
<keyword evidence="2" id="KW-1185">Reference proteome</keyword>
<dbReference type="AlphaFoldDB" id="A0A369J9T4"/>
<evidence type="ECO:0000313" key="1">
    <source>
        <dbReference type="EMBL" id="RDB18811.1"/>
    </source>
</evidence>
<dbReference type="PANTHER" id="PTHR15020">
    <property type="entry name" value="FLAVIN REDUCTASE-RELATED"/>
    <property type="match status" value="1"/>
</dbReference>
<dbReference type="InterPro" id="IPR036291">
    <property type="entry name" value="NAD(P)-bd_dom_sf"/>
</dbReference>
<dbReference type="InParanoid" id="A0A369J9T4"/>
<protein>
    <recommendedName>
        <fullName evidence="3">NAD(P)-binding domain-containing protein</fullName>
    </recommendedName>
</protein>
<dbReference type="STRING" id="39966.A0A369J9T4"/>
<accession>A0A369J9T4</accession>
<sequence>MSQNILAIGGSRNIGYLSSVRFLDAGHTVTFLLRFPSVFDNDEKIQSYVKSGKAFLIKGDALVKDDVQRAWTEAATHSTSGIVDLLLFTVGGTPKFRLTKGFVITPFNLVTQSLLNVLITMPHQKPAPKLITISSTGLTRTSQASLPLPLKPIYGYFLAVPHKDKVGAERVVAHCAGWDWNSKDDGEPGDDIMGGSEWKKREGLPAPGTLKRILVIRPALLTDGECVAEKEVGGKNGKAKGKAAYRVSEEELGGWTISRKDVAHFVVDAALNRWDDYEGKRVSIAY</sequence>
<evidence type="ECO:0000313" key="2">
    <source>
        <dbReference type="Proteomes" id="UP000076154"/>
    </source>
</evidence>